<name>A0ACC2NMP8_9HYME</name>
<dbReference type="EMBL" id="CM056743">
    <property type="protein sequence ID" value="KAJ8672550.1"/>
    <property type="molecule type" value="Genomic_DNA"/>
</dbReference>
<organism evidence="1 2">
    <name type="scientific">Eretmocerus hayati</name>
    <dbReference type="NCBI Taxonomy" id="131215"/>
    <lineage>
        <taxon>Eukaryota</taxon>
        <taxon>Metazoa</taxon>
        <taxon>Ecdysozoa</taxon>
        <taxon>Arthropoda</taxon>
        <taxon>Hexapoda</taxon>
        <taxon>Insecta</taxon>
        <taxon>Pterygota</taxon>
        <taxon>Neoptera</taxon>
        <taxon>Endopterygota</taxon>
        <taxon>Hymenoptera</taxon>
        <taxon>Apocrita</taxon>
        <taxon>Proctotrupomorpha</taxon>
        <taxon>Chalcidoidea</taxon>
        <taxon>Aphelinidae</taxon>
        <taxon>Aphelininae</taxon>
        <taxon>Eretmocerus</taxon>
    </lineage>
</organism>
<comment type="caution">
    <text evidence="1">The sequence shown here is derived from an EMBL/GenBank/DDBJ whole genome shotgun (WGS) entry which is preliminary data.</text>
</comment>
<accession>A0ACC2NMP8</accession>
<evidence type="ECO:0000313" key="1">
    <source>
        <dbReference type="EMBL" id="KAJ8672550.1"/>
    </source>
</evidence>
<sequence>MVKCPDENSNECNEDELPDDDCDDNMDTEEIGCGNENSIEPEECEDDINGASDGEIDCNELSIEAVKHRPVLWDFISKDLSPDRTATNKKRLWKEVYEAVKGHLPNFTDVKNRWRNLTTTFNENFKAANSKQVSGMEGQPPKEVKWKYYKLMSFLSKSNLSHNSFTESSMDSDSRTTNNDDCESEDGSIQAAERIGQREFNVDKLSS</sequence>
<dbReference type="Proteomes" id="UP001239111">
    <property type="component" value="Chromosome 3"/>
</dbReference>
<reference evidence="1" key="1">
    <citation type="submission" date="2023-04" db="EMBL/GenBank/DDBJ databases">
        <title>A chromosome-level genome assembly of the parasitoid wasp Eretmocerus hayati.</title>
        <authorList>
            <person name="Zhong Y."/>
            <person name="Liu S."/>
            <person name="Liu Y."/>
        </authorList>
    </citation>
    <scope>NUCLEOTIDE SEQUENCE</scope>
    <source>
        <strain evidence="1">ZJU_SS_LIU_2023</strain>
    </source>
</reference>
<protein>
    <submittedName>
        <fullName evidence="1">Uncharacterized protein</fullName>
    </submittedName>
</protein>
<evidence type="ECO:0000313" key="2">
    <source>
        <dbReference type="Proteomes" id="UP001239111"/>
    </source>
</evidence>
<gene>
    <name evidence="1" type="ORF">QAD02_003809</name>
</gene>
<proteinExistence type="predicted"/>
<keyword evidence="2" id="KW-1185">Reference proteome</keyword>